<evidence type="ECO:0000256" key="2">
    <source>
        <dbReference type="ARBA" id="ARBA00005308"/>
    </source>
</evidence>
<dbReference type="InterPro" id="IPR018787">
    <property type="entry name" value="DUF2371_TMEM200"/>
</dbReference>
<gene>
    <name evidence="9" type="primary">TMEM200C</name>
</gene>
<dbReference type="GeneID" id="105002488"/>
<dbReference type="GO" id="GO:0016020">
    <property type="term" value="C:membrane"/>
    <property type="evidence" value="ECO:0007669"/>
    <property type="project" value="UniProtKB-SubCell"/>
</dbReference>
<keyword evidence="5 7" id="KW-0472">Membrane</keyword>
<dbReference type="KEGG" id="bbis:105002488"/>
<dbReference type="AlphaFoldDB" id="A0A6P3J1B5"/>
<dbReference type="PANTHER" id="PTHR31815">
    <property type="entry name" value="AGAP005329-PA"/>
    <property type="match status" value="1"/>
</dbReference>
<reference evidence="9" key="1">
    <citation type="submission" date="2025-08" db="UniProtKB">
        <authorList>
            <consortium name="RefSeq"/>
        </authorList>
    </citation>
    <scope>IDENTIFICATION</scope>
    <source>
        <tissue evidence="9">Blood</tissue>
    </source>
</reference>
<feature type="compositionally biased region" description="Pro residues" evidence="6">
    <location>
        <begin position="134"/>
        <end position="144"/>
    </location>
</feature>
<keyword evidence="8" id="KW-1185">Reference proteome</keyword>
<protein>
    <submittedName>
        <fullName evidence="9">Transmembrane protein 200C</fullName>
    </submittedName>
</protein>
<dbReference type="PANTHER" id="PTHR31815:SF2">
    <property type="entry name" value="TRANSMEMBRANE PROTEIN 200C"/>
    <property type="match status" value="1"/>
</dbReference>
<proteinExistence type="inferred from homology"/>
<evidence type="ECO:0000256" key="5">
    <source>
        <dbReference type="ARBA" id="ARBA00023136"/>
    </source>
</evidence>
<sequence>MIATGGLLRISARKQDPLRPPGQVPKRKRKTKKRRKNDVVVVKGKLKLCSVSGLIALCGIVVLLVGIALAVVGYWPKANGAHREGAKQPPPPPGDSGPRVPSVTSSSGGNRNRSRTQPGPPEGVTASSVGAPRSTPPARSPAPSPSSSTSVGFFFRVFSGYLHSDKLKVFGPLIMGIGIFLFICANAVLHENRDKETKIINLRDLYSPPSASRSADLDSSLPELAASPESPARPDSPSSQSDDPSCSNKGYTPLRETGTSLESMGDLRAGGNPDGEAAIAPGPEQRPPEDPGQEVPEAEPSQPVQRQFTNKEKLYMISRSHASGVEDGELESAGI</sequence>
<comment type="similarity">
    <text evidence="2">Belongs to the TMEM200 family.</text>
</comment>
<feature type="transmembrane region" description="Helical" evidence="7">
    <location>
        <begin position="169"/>
        <end position="189"/>
    </location>
</feature>
<feature type="transmembrane region" description="Helical" evidence="7">
    <location>
        <begin position="53"/>
        <end position="75"/>
    </location>
</feature>
<evidence type="ECO:0000256" key="3">
    <source>
        <dbReference type="ARBA" id="ARBA00022692"/>
    </source>
</evidence>
<evidence type="ECO:0000256" key="1">
    <source>
        <dbReference type="ARBA" id="ARBA00004141"/>
    </source>
</evidence>
<comment type="subcellular location">
    <subcellularLocation>
        <location evidence="1">Membrane</location>
        <topology evidence="1">Multi-pass membrane protein</topology>
    </subcellularLocation>
</comment>
<keyword evidence="3 7" id="KW-0812">Transmembrane</keyword>
<feature type="compositionally biased region" description="Acidic residues" evidence="6">
    <location>
        <begin position="326"/>
        <end position="335"/>
    </location>
</feature>
<evidence type="ECO:0000256" key="6">
    <source>
        <dbReference type="SAM" id="MobiDB-lite"/>
    </source>
</evidence>
<organism evidence="8 9">
    <name type="scientific">Bison bison bison</name>
    <name type="common">North American plains bison</name>
    <dbReference type="NCBI Taxonomy" id="43346"/>
    <lineage>
        <taxon>Eukaryota</taxon>
        <taxon>Metazoa</taxon>
        <taxon>Chordata</taxon>
        <taxon>Craniata</taxon>
        <taxon>Vertebrata</taxon>
        <taxon>Euteleostomi</taxon>
        <taxon>Mammalia</taxon>
        <taxon>Eutheria</taxon>
        <taxon>Laurasiatheria</taxon>
        <taxon>Artiodactyla</taxon>
        <taxon>Ruminantia</taxon>
        <taxon>Pecora</taxon>
        <taxon>Bovidae</taxon>
        <taxon>Bovinae</taxon>
        <taxon>Bison</taxon>
    </lineage>
</organism>
<accession>A0A6P3J1B5</accession>
<feature type="compositionally biased region" description="Low complexity" evidence="6">
    <location>
        <begin position="96"/>
        <end position="111"/>
    </location>
</feature>
<feature type="compositionally biased region" description="Low complexity" evidence="6">
    <location>
        <begin position="233"/>
        <end position="247"/>
    </location>
</feature>
<dbReference type="CTD" id="645369"/>
<evidence type="ECO:0000313" key="8">
    <source>
        <dbReference type="Proteomes" id="UP000515208"/>
    </source>
</evidence>
<dbReference type="RefSeq" id="XP_010857422.1">
    <property type="nucleotide sequence ID" value="XM_010859120.1"/>
</dbReference>
<feature type="region of interest" description="Disordered" evidence="6">
    <location>
        <begin position="206"/>
        <end position="335"/>
    </location>
</feature>
<feature type="compositionally biased region" description="Low complexity" evidence="6">
    <location>
        <begin position="207"/>
        <end position="221"/>
    </location>
</feature>
<feature type="region of interest" description="Disordered" evidence="6">
    <location>
        <begin position="80"/>
        <end position="148"/>
    </location>
</feature>
<name>A0A6P3J1B5_BISBB</name>
<dbReference type="OrthoDB" id="9994280at2759"/>
<evidence type="ECO:0000256" key="7">
    <source>
        <dbReference type="SAM" id="Phobius"/>
    </source>
</evidence>
<dbReference type="Proteomes" id="UP000515208">
    <property type="component" value="Unplaced"/>
</dbReference>
<keyword evidence="4 7" id="KW-1133">Transmembrane helix</keyword>
<evidence type="ECO:0000313" key="9">
    <source>
        <dbReference type="RefSeq" id="XP_010857422.1"/>
    </source>
</evidence>
<feature type="compositionally biased region" description="Basic residues" evidence="6">
    <location>
        <begin position="25"/>
        <end position="36"/>
    </location>
</feature>
<feature type="region of interest" description="Disordered" evidence="6">
    <location>
        <begin position="11"/>
        <end position="37"/>
    </location>
</feature>
<evidence type="ECO:0000256" key="4">
    <source>
        <dbReference type="ARBA" id="ARBA00022989"/>
    </source>
</evidence>
<dbReference type="Pfam" id="PF10177">
    <property type="entry name" value="DUF2371"/>
    <property type="match status" value="1"/>
</dbReference>